<dbReference type="PANTHER" id="PTHR40841:SF2">
    <property type="entry name" value="SIDEROPHORE-DEGRADING ESTERASE (EUROFUNG)"/>
    <property type="match status" value="1"/>
</dbReference>
<keyword evidence="3" id="KW-0732">Signal</keyword>
<feature type="signal peptide" evidence="3">
    <location>
        <begin position="1"/>
        <end position="18"/>
    </location>
</feature>
<dbReference type="EMBL" id="JAKWBL010000001">
    <property type="protein sequence ID" value="MCH5597211.1"/>
    <property type="molecule type" value="Genomic_DNA"/>
</dbReference>
<evidence type="ECO:0000256" key="3">
    <source>
        <dbReference type="SAM" id="SignalP"/>
    </source>
</evidence>
<dbReference type="Proteomes" id="UP001202248">
    <property type="component" value="Unassembled WGS sequence"/>
</dbReference>
<sequence>MKSILLFFSLVVNILCVAQDSVVSGVTHPIYSTILKEERTYTISLPQSYYNKKYTPVNYPVFYVLDGEMSFDYMNSIVKFLSKGVYAHIPEMIIVAVHNTNRTRDLTPTKSSAKSPDDSTKILFEKSGGNENFTNFISKELISHIDSNYRTNTFKIIAGHSFGGLAVTNVLLHHPEMFNAYIIHDPSYWWDNEYTLKRIETNFT</sequence>
<protein>
    <submittedName>
        <fullName evidence="4">Alpha/beta hydrolase-fold protein</fullName>
    </submittedName>
</protein>
<dbReference type="PANTHER" id="PTHR40841">
    <property type="entry name" value="SIDEROPHORE TRIACETYLFUSARININE C ESTERASE"/>
    <property type="match status" value="1"/>
</dbReference>
<evidence type="ECO:0000256" key="2">
    <source>
        <dbReference type="ARBA" id="ARBA00022801"/>
    </source>
</evidence>
<dbReference type="RefSeq" id="WP_240826613.1">
    <property type="nucleotide sequence ID" value="NZ_JAKWBL010000001.1"/>
</dbReference>
<dbReference type="Pfam" id="PF00756">
    <property type="entry name" value="Esterase"/>
    <property type="match status" value="1"/>
</dbReference>
<dbReference type="GO" id="GO:0016787">
    <property type="term" value="F:hydrolase activity"/>
    <property type="evidence" value="ECO:0007669"/>
    <property type="project" value="UniProtKB-KW"/>
</dbReference>
<dbReference type="Gene3D" id="3.40.50.1820">
    <property type="entry name" value="alpha/beta hydrolase"/>
    <property type="match status" value="1"/>
</dbReference>
<accession>A0ABS9SFS2</accession>
<evidence type="ECO:0000256" key="1">
    <source>
        <dbReference type="ARBA" id="ARBA00005622"/>
    </source>
</evidence>
<dbReference type="InterPro" id="IPR000801">
    <property type="entry name" value="Esterase-like"/>
</dbReference>
<name>A0ABS9SFS2_9BACT</name>
<dbReference type="SUPFAM" id="SSF53474">
    <property type="entry name" value="alpha/beta-Hydrolases"/>
    <property type="match status" value="1"/>
</dbReference>
<evidence type="ECO:0000313" key="5">
    <source>
        <dbReference type="Proteomes" id="UP001202248"/>
    </source>
</evidence>
<gene>
    <name evidence="4" type="ORF">MKP09_04485</name>
</gene>
<comment type="caution">
    <text evidence="4">The sequence shown here is derived from an EMBL/GenBank/DDBJ whole genome shotgun (WGS) entry which is preliminary data.</text>
</comment>
<dbReference type="InterPro" id="IPR029058">
    <property type="entry name" value="AB_hydrolase_fold"/>
</dbReference>
<comment type="similarity">
    <text evidence="1">Belongs to the esterase D family.</text>
</comment>
<proteinExistence type="inferred from homology"/>
<reference evidence="4 5" key="1">
    <citation type="submission" date="2022-02" db="EMBL/GenBank/DDBJ databases">
        <authorList>
            <person name="Min J."/>
        </authorList>
    </citation>
    <scope>NUCLEOTIDE SEQUENCE [LARGE SCALE GENOMIC DNA]</scope>
    <source>
        <strain evidence="4 5">GR10-1</strain>
    </source>
</reference>
<keyword evidence="5" id="KW-1185">Reference proteome</keyword>
<evidence type="ECO:0000313" key="4">
    <source>
        <dbReference type="EMBL" id="MCH5597211.1"/>
    </source>
</evidence>
<dbReference type="InterPro" id="IPR052558">
    <property type="entry name" value="Siderophore_Hydrolase_D"/>
</dbReference>
<keyword evidence="2 4" id="KW-0378">Hydrolase</keyword>
<feature type="chain" id="PRO_5045051376" evidence="3">
    <location>
        <begin position="19"/>
        <end position="204"/>
    </location>
</feature>
<organism evidence="4 5">
    <name type="scientific">Niabella ginsengisoli</name>
    <dbReference type="NCBI Taxonomy" id="522298"/>
    <lineage>
        <taxon>Bacteria</taxon>
        <taxon>Pseudomonadati</taxon>
        <taxon>Bacteroidota</taxon>
        <taxon>Chitinophagia</taxon>
        <taxon>Chitinophagales</taxon>
        <taxon>Chitinophagaceae</taxon>
        <taxon>Niabella</taxon>
    </lineage>
</organism>